<dbReference type="AlphaFoldDB" id="A0A2R8BD73"/>
<keyword evidence="2" id="KW-1185">Reference proteome</keyword>
<evidence type="ECO:0000313" key="1">
    <source>
        <dbReference type="EMBL" id="SPH21015.1"/>
    </source>
</evidence>
<dbReference type="EMBL" id="OMOR01000001">
    <property type="protein sequence ID" value="SPH21015.1"/>
    <property type="molecule type" value="Genomic_DNA"/>
</dbReference>
<sequence>MSRPATHRTYIPVQAVRVSDPVNAQPVSSVERLEAFKSEVRTYAKLRREFQSLTQHIADQGHGPIADEDREELIVLSRQLFEAESILPAQAMILLGNGVIDRAIELITLENEGVI</sequence>
<reference evidence="1 2" key="1">
    <citation type="submission" date="2018-03" db="EMBL/GenBank/DDBJ databases">
        <authorList>
            <person name="Keele B.F."/>
        </authorList>
    </citation>
    <scope>NUCLEOTIDE SEQUENCE [LARGE SCALE GENOMIC DNA]</scope>
    <source>
        <strain evidence="1 2">CECT 8599</strain>
    </source>
</reference>
<proteinExistence type="predicted"/>
<accession>A0A2R8BD73</accession>
<dbReference type="RefSeq" id="WP_146188204.1">
    <property type="nucleotide sequence ID" value="NZ_OMOR01000001.1"/>
</dbReference>
<name>A0A2R8BD73_9RHOB</name>
<protein>
    <submittedName>
        <fullName evidence="1">Uncharacterized protein</fullName>
    </submittedName>
</protein>
<organism evidence="1 2">
    <name type="scientific">Ascidiaceihabitans donghaensis</name>
    <dbReference type="NCBI Taxonomy" id="1510460"/>
    <lineage>
        <taxon>Bacteria</taxon>
        <taxon>Pseudomonadati</taxon>
        <taxon>Pseudomonadota</taxon>
        <taxon>Alphaproteobacteria</taxon>
        <taxon>Rhodobacterales</taxon>
        <taxon>Paracoccaceae</taxon>
        <taxon>Ascidiaceihabitans</taxon>
    </lineage>
</organism>
<gene>
    <name evidence="1" type="ORF">ASD8599_01756</name>
</gene>
<dbReference type="Proteomes" id="UP000244880">
    <property type="component" value="Unassembled WGS sequence"/>
</dbReference>
<evidence type="ECO:0000313" key="2">
    <source>
        <dbReference type="Proteomes" id="UP000244880"/>
    </source>
</evidence>